<name>A0A543PJZ5_9ACTN</name>
<dbReference type="Proteomes" id="UP000319865">
    <property type="component" value="Unassembled WGS sequence"/>
</dbReference>
<evidence type="ECO:0000313" key="1">
    <source>
        <dbReference type="EMBL" id="TQN44396.1"/>
    </source>
</evidence>
<reference evidence="1 2" key="1">
    <citation type="submission" date="2019-06" db="EMBL/GenBank/DDBJ databases">
        <title>Sequencing the genomes of 1000 actinobacteria strains.</title>
        <authorList>
            <person name="Klenk H.-P."/>
        </authorList>
    </citation>
    <scope>NUCLEOTIDE SEQUENCE [LARGE SCALE GENOMIC DNA]</scope>
    <source>
        <strain evidence="1 2">DSM 46837</strain>
    </source>
</reference>
<gene>
    <name evidence="1" type="ORF">FHU33_3898</name>
</gene>
<dbReference type="RefSeq" id="WP_142026818.1">
    <property type="nucleotide sequence ID" value="NZ_VFQE01000001.1"/>
</dbReference>
<proteinExistence type="predicted"/>
<sequence>MTRWEYRHTPAATPLGELNALGADGWEVVGPRELTEQVGGGRRTEEHVLLLRRPAPTSTGMVTGD</sequence>
<dbReference type="EMBL" id="VFQE01000001">
    <property type="protein sequence ID" value="TQN44396.1"/>
    <property type="molecule type" value="Genomic_DNA"/>
</dbReference>
<comment type="caution">
    <text evidence="1">The sequence shown here is derived from an EMBL/GenBank/DDBJ whole genome shotgun (WGS) entry which is preliminary data.</text>
</comment>
<dbReference type="AlphaFoldDB" id="A0A543PJZ5"/>
<dbReference type="OrthoDB" id="3215124at2"/>
<evidence type="ECO:0000313" key="2">
    <source>
        <dbReference type="Proteomes" id="UP000319865"/>
    </source>
</evidence>
<protein>
    <recommendedName>
        <fullName evidence="3">DUF4177 domain-containing protein</fullName>
    </recommendedName>
</protein>
<keyword evidence="2" id="KW-1185">Reference proteome</keyword>
<evidence type="ECO:0008006" key="3">
    <source>
        <dbReference type="Google" id="ProtNLM"/>
    </source>
</evidence>
<organism evidence="1 2">
    <name type="scientific">Blastococcus colisei</name>
    <dbReference type="NCBI Taxonomy" id="1564162"/>
    <lineage>
        <taxon>Bacteria</taxon>
        <taxon>Bacillati</taxon>
        <taxon>Actinomycetota</taxon>
        <taxon>Actinomycetes</taxon>
        <taxon>Geodermatophilales</taxon>
        <taxon>Geodermatophilaceae</taxon>
        <taxon>Blastococcus</taxon>
    </lineage>
</organism>
<accession>A0A543PJZ5</accession>